<keyword evidence="1" id="KW-0732">Signal</keyword>
<feature type="chain" id="PRO_5012188334" description="Late embryogenesis abundant protein" evidence="1">
    <location>
        <begin position="17"/>
        <end position="157"/>
    </location>
</feature>
<accession>A0A1T4V9N4</accession>
<name>A0A1T4V9N4_9GAMM</name>
<organism evidence="2 3">
    <name type="scientific">Succinivibrio dextrinosolvens DSM 3072</name>
    <dbReference type="NCBI Taxonomy" id="1123324"/>
    <lineage>
        <taxon>Bacteria</taxon>
        <taxon>Pseudomonadati</taxon>
        <taxon>Pseudomonadota</taxon>
        <taxon>Gammaproteobacteria</taxon>
        <taxon>Aeromonadales</taxon>
        <taxon>Succinivibrionaceae</taxon>
        <taxon>Succinivibrio</taxon>
    </lineage>
</organism>
<dbReference type="AlphaFoldDB" id="A0A1T4V9N4"/>
<evidence type="ECO:0008006" key="4">
    <source>
        <dbReference type="Google" id="ProtNLM"/>
    </source>
</evidence>
<proteinExistence type="predicted"/>
<dbReference type="Proteomes" id="UP000242432">
    <property type="component" value="Unassembled WGS sequence"/>
</dbReference>
<evidence type="ECO:0000313" key="3">
    <source>
        <dbReference type="Proteomes" id="UP000242432"/>
    </source>
</evidence>
<gene>
    <name evidence="2" type="ORF">SAMN02745213_01127</name>
</gene>
<evidence type="ECO:0000313" key="2">
    <source>
        <dbReference type="EMBL" id="SKA61674.1"/>
    </source>
</evidence>
<sequence length="157" mass="17328">MKKMLIAVAGSLALLAAGCTSLPEGARKMTLNINSVEFQNKNNVEGFLVDYTVHHSSAEPMPIDKVKINIKLNGREAANYVNDNEFLIQHLEDKQFQTFVPANKTYAVAKKSLISNPMLQLQVDATVEIIVDENSKHAESAFNVKKNYKGIIHGTAN</sequence>
<protein>
    <recommendedName>
        <fullName evidence="4">Late embryogenesis abundant protein</fullName>
    </recommendedName>
</protein>
<feature type="signal peptide" evidence="1">
    <location>
        <begin position="1"/>
        <end position="16"/>
    </location>
</feature>
<dbReference type="PROSITE" id="PS51257">
    <property type="entry name" value="PROKAR_LIPOPROTEIN"/>
    <property type="match status" value="1"/>
</dbReference>
<evidence type="ECO:0000256" key="1">
    <source>
        <dbReference type="SAM" id="SignalP"/>
    </source>
</evidence>
<dbReference type="STRING" id="83771.SAMN02910357_01299"/>
<reference evidence="3" key="1">
    <citation type="submission" date="2017-02" db="EMBL/GenBank/DDBJ databases">
        <authorList>
            <person name="Varghese N."/>
            <person name="Submissions S."/>
        </authorList>
    </citation>
    <scope>NUCLEOTIDE SEQUENCE [LARGE SCALE GENOMIC DNA]</scope>
    <source>
        <strain evidence="3">DSM 3072</strain>
    </source>
</reference>
<dbReference type="RefSeq" id="WP_143675607.1">
    <property type="nucleotide sequence ID" value="NZ_FUXX01000015.1"/>
</dbReference>
<keyword evidence="3" id="KW-1185">Reference proteome</keyword>
<dbReference type="EMBL" id="FUXX01000015">
    <property type="protein sequence ID" value="SKA61674.1"/>
    <property type="molecule type" value="Genomic_DNA"/>
</dbReference>